<comment type="subunit">
    <text evidence="2">Heterotrimer of A, B and C subunits.</text>
</comment>
<keyword evidence="6" id="KW-0175">Coiled coil</keyword>
<feature type="coiled-coil region" evidence="6">
    <location>
        <begin position="15"/>
        <end position="77"/>
    </location>
</feature>
<accession>A0ABU0AUB7</accession>
<dbReference type="RefSeq" id="WP_023055215.1">
    <property type="nucleotide sequence ID" value="NZ_JAUSTN010000002.1"/>
</dbReference>
<dbReference type="GO" id="GO:0050567">
    <property type="term" value="F:glutaminyl-tRNA synthase (glutamine-hydrolyzing) activity"/>
    <property type="evidence" value="ECO:0007669"/>
    <property type="project" value="UniProtKB-EC"/>
</dbReference>
<dbReference type="PANTHER" id="PTHR15004">
    <property type="entry name" value="GLUTAMYL-TRNA(GLN) AMIDOTRANSFERASE SUBUNIT C, MITOCHONDRIAL"/>
    <property type="match status" value="1"/>
</dbReference>
<dbReference type="Gene3D" id="1.10.20.60">
    <property type="entry name" value="Glu-tRNAGln amidotransferase C subunit, N-terminal domain"/>
    <property type="match status" value="1"/>
</dbReference>
<dbReference type="EC" id="6.3.5.7" evidence="7"/>
<dbReference type="EMBL" id="JAUSTN010000002">
    <property type="protein sequence ID" value="MDQ0274402.1"/>
    <property type="molecule type" value="Genomic_DNA"/>
</dbReference>
<dbReference type="Proteomes" id="UP001236559">
    <property type="component" value="Unassembled WGS sequence"/>
</dbReference>
<dbReference type="InterPro" id="IPR036113">
    <property type="entry name" value="Asp/Glu-ADT_sf_sub_c"/>
</dbReference>
<comment type="catalytic activity">
    <reaction evidence="5">
        <text>L-glutamyl-tRNA(Gln) + L-glutamine + ATP + H2O = L-glutaminyl-tRNA(Gln) + L-glutamate + ADP + phosphate + H(+)</text>
        <dbReference type="Rhea" id="RHEA:17521"/>
        <dbReference type="Rhea" id="RHEA-COMP:9681"/>
        <dbReference type="Rhea" id="RHEA-COMP:9684"/>
        <dbReference type="ChEBI" id="CHEBI:15377"/>
        <dbReference type="ChEBI" id="CHEBI:15378"/>
        <dbReference type="ChEBI" id="CHEBI:29985"/>
        <dbReference type="ChEBI" id="CHEBI:30616"/>
        <dbReference type="ChEBI" id="CHEBI:43474"/>
        <dbReference type="ChEBI" id="CHEBI:58359"/>
        <dbReference type="ChEBI" id="CHEBI:78520"/>
        <dbReference type="ChEBI" id="CHEBI:78521"/>
        <dbReference type="ChEBI" id="CHEBI:456216"/>
    </reaction>
</comment>
<evidence type="ECO:0000313" key="8">
    <source>
        <dbReference type="Proteomes" id="UP001236559"/>
    </source>
</evidence>
<dbReference type="PANTHER" id="PTHR15004:SF0">
    <property type="entry name" value="GLUTAMYL-TRNA(GLN) AMIDOTRANSFERASE SUBUNIT C, MITOCHONDRIAL"/>
    <property type="match status" value="1"/>
</dbReference>
<proteinExistence type="inferred from homology"/>
<evidence type="ECO:0000256" key="4">
    <source>
        <dbReference type="ARBA" id="ARBA00047380"/>
    </source>
</evidence>
<evidence type="ECO:0000256" key="2">
    <source>
        <dbReference type="ARBA" id="ARBA00011123"/>
    </source>
</evidence>
<dbReference type="GO" id="GO:0050566">
    <property type="term" value="F:asparaginyl-tRNA synthase (glutamine-hydrolyzing) activity"/>
    <property type="evidence" value="ECO:0007669"/>
    <property type="project" value="UniProtKB-EC"/>
</dbReference>
<reference evidence="7 8" key="1">
    <citation type="submission" date="2023-07" db="EMBL/GenBank/DDBJ databases">
        <title>Genomic Encyclopedia of Type Strains, Phase IV (KMG-IV): sequencing the most valuable type-strain genomes for metagenomic binning, comparative biology and taxonomic classification.</title>
        <authorList>
            <person name="Goeker M."/>
        </authorList>
    </citation>
    <scope>NUCLEOTIDE SEQUENCE [LARGE SCALE GENOMIC DNA]</scope>
    <source>
        <strain evidence="7 8">DSM 22616</strain>
    </source>
</reference>
<name>A0ABU0AUB7_9FIRM</name>
<dbReference type="InterPro" id="IPR003837">
    <property type="entry name" value="GatC"/>
</dbReference>
<dbReference type="Pfam" id="PF02686">
    <property type="entry name" value="GatC"/>
    <property type="match status" value="1"/>
</dbReference>
<evidence type="ECO:0000256" key="3">
    <source>
        <dbReference type="ARBA" id="ARBA00024799"/>
    </source>
</evidence>
<protein>
    <submittedName>
        <fullName evidence="7">Aspartyl-tRNA(Asn)/glutamyl-tRNA(Gln) amidotransferase subunit C</fullName>
        <ecNumber evidence="7">6.3.5.6</ecNumber>
        <ecNumber evidence="7">6.3.5.7</ecNumber>
    </submittedName>
</protein>
<comment type="catalytic activity">
    <reaction evidence="4">
        <text>L-aspartyl-tRNA(Asn) + L-glutamine + ATP + H2O = L-asparaginyl-tRNA(Asn) + L-glutamate + ADP + phosphate + 2 H(+)</text>
        <dbReference type="Rhea" id="RHEA:14513"/>
        <dbReference type="Rhea" id="RHEA-COMP:9674"/>
        <dbReference type="Rhea" id="RHEA-COMP:9677"/>
        <dbReference type="ChEBI" id="CHEBI:15377"/>
        <dbReference type="ChEBI" id="CHEBI:15378"/>
        <dbReference type="ChEBI" id="CHEBI:29985"/>
        <dbReference type="ChEBI" id="CHEBI:30616"/>
        <dbReference type="ChEBI" id="CHEBI:43474"/>
        <dbReference type="ChEBI" id="CHEBI:58359"/>
        <dbReference type="ChEBI" id="CHEBI:78515"/>
        <dbReference type="ChEBI" id="CHEBI:78516"/>
        <dbReference type="ChEBI" id="CHEBI:456216"/>
    </reaction>
</comment>
<evidence type="ECO:0000256" key="1">
    <source>
        <dbReference type="ARBA" id="ARBA00010757"/>
    </source>
</evidence>
<sequence>MKLEEIKHIADIAQIEFSEEELKNFEEDFSETMNLIDSIAKIDTENIEGVFQVNGTINNLREDKVKESLDVKDATENTAEEKYGFFKIIKFVE</sequence>
<dbReference type="EC" id="6.3.5.6" evidence="7"/>
<dbReference type="SUPFAM" id="SSF141000">
    <property type="entry name" value="Glu-tRNAGln amidotransferase C subunit"/>
    <property type="match status" value="1"/>
</dbReference>
<evidence type="ECO:0000256" key="6">
    <source>
        <dbReference type="SAM" id="Coils"/>
    </source>
</evidence>
<comment type="function">
    <text evidence="3">Allows the formation of correctly charged Asn-tRNA(Asn) or Gln-tRNA(Gln) through the transamidation of misacylated Asp-tRNA(Asn) or Glu-tRNA(Gln) in organisms which lack either or both of asparaginyl-tRNA or glutaminyl-tRNA synthetases. The reaction takes place in the presence of glutamine and ATP through an activated phospho-Asp-tRNA(Asn) or phospho-Glu-tRNA(Gln).</text>
</comment>
<organism evidence="7 8">
    <name type="scientific">Peptoniphilus koenoeneniae</name>
    <dbReference type="NCBI Taxonomy" id="507751"/>
    <lineage>
        <taxon>Bacteria</taxon>
        <taxon>Bacillati</taxon>
        <taxon>Bacillota</taxon>
        <taxon>Tissierellia</taxon>
        <taxon>Tissierellales</taxon>
        <taxon>Peptoniphilaceae</taxon>
        <taxon>Peptoniphilus</taxon>
    </lineage>
</organism>
<evidence type="ECO:0000256" key="5">
    <source>
        <dbReference type="ARBA" id="ARBA00047913"/>
    </source>
</evidence>
<keyword evidence="7" id="KW-0436">Ligase</keyword>
<evidence type="ECO:0000313" key="7">
    <source>
        <dbReference type="EMBL" id="MDQ0274402.1"/>
    </source>
</evidence>
<dbReference type="NCBIfam" id="TIGR00135">
    <property type="entry name" value="gatC"/>
    <property type="match status" value="1"/>
</dbReference>
<gene>
    <name evidence="7" type="ORF">J2S72_000410</name>
</gene>
<keyword evidence="8" id="KW-1185">Reference proteome</keyword>
<comment type="caution">
    <text evidence="7">The sequence shown here is derived from an EMBL/GenBank/DDBJ whole genome shotgun (WGS) entry which is preliminary data.</text>
</comment>
<comment type="similarity">
    <text evidence="1">Belongs to the GatC family.</text>
</comment>